<sequence length="895" mass="100136">MMLLILCIRDVDIKRVKIAGKFVLYFDEIDKGSLSSVGGKGANLGEMTKAGFPVPQGFCVTTSAYQAFIQISNDMSNFFTDLDRIDADCLNEIRLMGKQIRSHLESISIPDDIQSAILEAWQRFGQNKAYAVRSSATAEDLPTASFAGQQETYLNVRGQEQLLESVRSCWASLFTDRAISYRAKNGFDHRLVFLSVVVQEMIFPDISGIMFTANPITGNRKVTSIDASFGLGEALVSGLVSADLYQVRDSKIIEKKISNKKLAIYAVPEGGTVTKDLLPEQQKVQALPDERIIELAELGRKIEGHYGSEQDIEWCFADERFYIVQSRPITSLYPIPSFSDNQLHVLISIGHIQMMTEEMKPLGISIFQTAIPIALEAGGRVFADITPMLSIKLLRKKLPLALRHMDDQLGAALEEVVDRYTSQFPSKRIPIRKITSFARPIIKIIIKNLFVNDPEQGRTIVTNLVDKSVQSCRESMLETSDPMRIGAIKNDLRNVISSDLPKVVPYWVTSIFALNIVKYLLQKWIGDSEKIHLLERSLPGNITSELGLVIGDLADIVRQSPELIGYLQTRTDDNFYDGLDDISGGYAFRQGMELFMRSYGMRCPGEIDISKPRWREMPTTLVSAIMSHVRTVAPREHRDKFRQGAMEAEEAAREIVAQVLKNKGAFKARIIKRLIYVYRNLGGLREHHKYLVVQHFDIYRKVITDEAKMFIKTGVLSQETDIFYLTMDELNTVASGNLKQNVTPLMEERKKQLELNKKLIPPRVMTSEGEIITGRRRTVKAPEGSLIGTPVSAGIVEGYARVVLHPEEAKLNLGEIMIAPFTDPGWTPLFHSAKGLVMEIGGMMTHGAVIAREYGIPSVVGIDDATVIIKNGDYIRVNGTKGYVEVLKKSETPTS</sequence>
<dbReference type="Gene3D" id="3.50.30.10">
    <property type="entry name" value="Phosphohistidine domain"/>
    <property type="match status" value="1"/>
</dbReference>
<dbReference type="InterPro" id="IPR051549">
    <property type="entry name" value="PEP_Utilizing_Enz"/>
</dbReference>
<dbReference type="SUPFAM" id="SSF56059">
    <property type="entry name" value="Glutathione synthetase ATP-binding domain-like"/>
    <property type="match status" value="1"/>
</dbReference>
<dbReference type="GO" id="GO:0005524">
    <property type="term" value="F:ATP binding"/>
    <property type="evidence" value="ECO:0007669"/>
    <property type="project" value="UniProtKB-KW"/>
</dbReference>
<dbReference type="InterPro" id="IPR008279">
    <property type="entry name" value="PEP-util_enz_mobile_dom"/>
</dbReference>
<dbReference type="InterPro" id="IPR013815">
    <property type="entry name" value="ATP_grasp_subdomain_1"/>
</dbReference>
<keyword evidence="2" id="KW-0067">ATP-binding</keyword>
<reference evidence="6" key="1">
    <citation type="submission" date="2018-02" db="EMBL/GenBank/DDBJ databases">
        <authorList>
            <person name="Hausmann B."/>
        </authorList>
    </citation>
    <scope>NUCLEOTIDE SEQUENCE [LARGE SCALE GENOMIC DNA]</scope>
    <source>
        <strain evidence="6">Peat soil MAG SbF1</strain>
    </source>
</reference>
<evidence type="ECO:0000313" key="6">
    <source>
        <dbReference type="Proteomes" id="UP000238916"/>
    </source>
</evidence>
<gene>
    <name evidence="5" type="primary">ppsB</name>
    <name evidence="5" type="ORF">SBF1_1880007</name>
</gene>
<dbReference type="PANTHER" id="PTHR43615:SF1">
    <property type="entry name" value="PPDK_N DOMAIN-CONTAINING PROTEIN"/>
    <property type="match status" value="1"/>
</dbReference>
<dbReference type="InterPro" id="IPR036637">
    <property type="entry name" value="Phosphohistidine_dom_sf"/>
</dbReference>
<keyword evidence="5" id="KW-0808">Transferase</keyword>
<feature type="domain" description="Pyruvate phosphate dikinase AMP/ATP-binding" evidence="4">
    <location>
        <begin position="35"/>
        <end position="331"/>
    </location>
</feature>
<keyword evidence="5" id="KW-0418">Kinase</keyword>
<dbReference type="NCBIfam" id="NF004878">
    <property type="entry name" value="PRK06241.1-3"/>
    <property type="match status" value="1"/>
</dbReference>
<dbReference type="Gene3D" id="3.30.470.20">
    <property type="entry name" value="ATP-grasp fold, B domain"/>
    <property type="match status" value="1"/>
</dbReference>
<dbReference type="SUPFAM" id="SSF52009">
    <property type="entry name" value="Phosphohistidine domain"/>
    <property type="match status" value="1"/>
</dbReference>
<dbReference type="PANTHER" id="PTHR43615">
    <property type="entry name" value="PHOSPHOENOLPYRUVATE SYNTHASE-RELATED"/>
    <property type="match status" value="1"/>
</dbReference>
<keyword evidence="5" id="KW-0670">Pyruvate</keyword>
<dbReference type="AlphaFoldDB" id="A0A2U3KDR6"/>
<proteinExistence type="predicted"/>
<dbReference type="Gene3D" id="3.30.1490.20">
    <property type="entry name" value="ATP-grasp fold, A domain"/>
    <property type="match status" value="1"/>
</dbReference>
<accession>A0A2U3KDR6</accession>
<evidence type="ECO:0000313" key="5">
    <source>
        <dbReference type="EMBL" id="SPF37821.1"/>
    </source>
</evidence>
<dbReference type="Proteomes" id="UP000238916">
    <property type="component" value="Unassembled WGS sequence"/>
</dbReference>
<dbReference type="Pfam" id="PF01326">
    <property type="entry name" value="PPDK_N"/>
    <property type="match status" value="1"/>
</dbReference>
<evidence type="ECO:0000259" key="4">
    <source>
        <dbReference type="Pfam" id="PF01326"/>
    </source>
</evidence>
<dbReference type="InterPro" id="IPR002192">
    <property type="entry name" value="PPDK_AMP/ATP-bd"/>
</dbReference>
<keyword evidence="1" id="KW-0547">Nucleotide-binding</keyword>
<organism evidence="5 6">
    <name type="scientific">Candidatus Desulfosporosinus infrequens</name>
    <dbReference type="NCBI Taxonomy" id="2043169"/>
    <lineage>
        <taxon>Bacteria</taxon>
        <taxon>Bacillati</taxon>
        <taxon>Bacillota</taxon>
        <taxon>Clostridia</taxon>
        <taxon>Eubacteriales</taxon>
        <taxon>Desulfitobacteriaceae</taxon>
        <taxon>Desulfosporosinus</taxon>
    </lineage>
</organism>
<dbReference type="GO" id="GO:0008986">
    <property type="term" value="F:pyruvate, water dikinase activity"/>
    <property type="evidence" value="ECO:0007669"/>
    <property type="project" value="UniProtKB-EC"/>
</dbReference>
<dbReference type="Pfam" id="PF00391">
    <property type="entry name" value="PEP-utilizers"/>
    <property type="match status" value="1"/>
</dbReference>
<dbReference type="EC" id="2.7.9.2" evidence="5"/>
<feature type="domain" description="PEP-utilising enzyme mobile" evidence="3">
    <location>
        <begin position="814"/>
        <end position="882"/>
    </location>
</feature>
<dbReference type="EMBL" id="OMOF01000099">
    <property type="protein sequence ID" value="SPF37821.1"/>
    <property type="molecule type" value="Genomic_DNA"/>
</dbReference>
<evidence type="ECO:0000256" key="2">
    <source>
        <dbReference type="ARBA" id="ARBA00022840"/>
    </source>
</evidence>
<dbReference type="FunFam" id="3.30.1490.20:FF:000010">
    <property type="entry name" value="Phosphoenolpyruvate synthase"/>
    <property type="match status" value="1"/>
</dbReference>
<dbReference type="NCBIfam" id="NF004877">
    <property type="entry name" value="PRK06241.1-2"/>
    <property type="match status" value="1"/>
</dbReference>
<evidence type="ECO:0000259" key="3">
    <source>
        <dbReference type="Pfam" id="PF00391"/>
    </source>
</evidence>
<protein>
    <submittedName>
        <fullName evidence="5">Probable pyruvate, water dikinase</fullName>
        <ecNumber evidence="5">2.7.9.2</ecNumber>
    </submittedName>
</protein>
<evidence type="ECO:0000256" key="1">
    <source>
        <dbReference type="ARBA" id="ARBA00022741"/>
    </source>
</evidence>
<name>A0A2U3KDR6_9FIRM</name>